<accession>A0A3N9UVI4</accession>
<keyword evidence="2" id="KW-1185">Reference proteome</keyword>
<dbReference type="Proteomes" id="UP000274033">
    <property type="component" value="Unassembled WGS sequence"/>
</dbReference>
<proteinExistence type="predicted"/>
<organism evidence="1 2">
    <name type="scientific">Lysinibacillus composti</name>
    <dbReference type="NCBI Taxonomy" id="720633"/>
    <lineage>
        <taxon>Bacteria</taxon>
        <taxon>Bacillati</taxon>
        <taxon>Bacillota</taxon>
        <taxon>Bacilli</taxon>
        <taxon>Bacillales</taxon>
        <taxon>Bacillaceae</taxon>
        <taxon>Lysinibacillus</taxon>
    </lineage>
</organism>
<evidence type="ECO:0000313" key="2">
    <source>
        <dbReference type="Proteomes" id="UP000274033"/>
    </source>
</evidence>
<dbReference type="RefSeq" id="WP_124762319.1">
    <property type="nucleotide sequence ID" value="NZ_JAFBDY010000001.1"/>
</dbReference>
<dbReference type="EMBL" id="RRCT01000001">
    <property type="protein sequence ID" value="RQW76462.1"/>
    <property type="molecule type" value="Genomic_DNA"/>
</dbReference>
<sequence length="488" mass="56280">MQNINWEMMTQFVFPEDLGIVEEVISVNIKPRWQQVETDESVRLVGIYHITAVVRFNPSHLPQYCEGTLIEHLEFDGNDGYFEYALPLEVDLPREKIAQLNKPELFVNDVNFFVYDGSSCTFKWETKCVYEEAESLFEHHPSEQLAYEQPVFTRLETVQNTESSTSSSNNNQAFELNNKTEFIDEQIEEYDNIDPSIDNSLEIDYTASSFGNETVEQILEPSVGNETVEQILEPSVVNETVEEILEPSVVNETVEETLEPSVVNEAVEETLEPSVVNETVEETLEPSVVNETVEETVEPSSVNETVEETLTPSFTTEEVEETLEPSFTNETIDENAEPSIAKDLDIQYTEPKLDQDIELEYTEPKLDQDIELEYIEPKLDQELEIQYTQPEREEELEIQFAESKQNHQHLFNYQAPVEYEQNHLLDIEYNEVKINQNDIVEIIDVKDYSSEGKATINVPSPYEQDDFFSDLSESYTLLDLRSNKVSEE</sequence>
<name>A0A3N9UVI4_9BACI</name>
<comment type="caution">
    <text evidence="1">The sequence shown here is derived from an EMBL/GenBank/DDBJ whole genome shotgun (WGS) entry which is preliminary data.</text>
</comment>
<reference evidence="1 2" key="1">
    <citation type="journal article" date="2013" name="J. Microbiol.">
        <title>Lysinibacillus chungkukjangi sp. nov., isolated from Chungkukjang, Korean fermented soybean food.</title>
        <authorList>
            <person name="Kim S.J."/>
            <person name="Jang Y.H."/>
            <person name="Hamada M."/>
            <person name="Ahn J.H."/>
            <person name="Weon H.Y."/>
            <person name="Suzuki K."/>
            <person name="Whang K.S."/>
            <person name="Kwon S.W."/>
        </authorList>
    </citation>
    <scope>NUCLEOTIDE SEQUENCE [LARGE SCALE GENOMIC DNA]</scope>
    <source>
        <strain evidence="1 2">MCCC 1A12701</strain>
    </source>
</reference>
<gene>
    <name evidence="1" type="ORF">EBB45_02620</name>
</gene>
<dbReference type="AlphaFoldDB" id="A0A3N9UVI4"/>
<protein>
    <submittedName>
        <fullName evidence="1">Uncharacterized protein</fullName>
    </submittedName>
</protein>
<evidence type="ECO:0000313" key="1">
    <source>
        <dbReference type="EMBL" id="RQW76462.1"/>
    </source>
</evidence>
<dbReference type="OrthoDB" id="2964549at2"/>